<dbReference type="GO" id="GO:0033108">
    <property type="term" value="P:mitochondrial respiratory chain complex assembly"/>
    <property type="evidence" value="ECO:0007669"/>
    <property type="project" value="TreeGrafter"/>
</dbReference>
<proteinExistence type="inferred from homology"/>
<dbReference type="Proteomes" id="UP000030758">
    <property type="component" value="Unassembled WGS sequence"/>
</dbReference>
<dbReference type="InterPro" id="IPR051040">
    <property type="entry name" value="COX23"/>
</dbReference>
<organism evidence="7 9">
    <name type="scientific">Trichuris suis</name>
    <name type="common">pig whipworm</name>
    <dbReference type="NCBI Taxonomy" id="68888"/>
    <lineage>
        <taxon>Eukaryota</taxon>
        <taxon>Metazoa</taxon>
        <taxon>Ecdysozoa</taxon>
        <taxon>Nematoda</taxon>
        <taxon>Enoplea</taxon>
        <taxon>Dorylaimia</taxon>
        <taxon>Trichinellida</taxon>
        <taxon>Trichuridae</taxon>
        <taxon>Trichuris</taxon>
    </lineage>
</organism>
<keyword evidence="2" id="KW-0496">Mitochondrion</keyword>
<dbReference type="OrthoDB" id="9971592at2759"/>
<evidence type="ECO:0000256" key="6">
    <source>
        <dbReference type="SAM" id="MobiDB-lite"/>
    </source>
</evidence>
<dbReference type="PROSITE" id="PS51808">
    <property type="entry name" value="CHCH"/>
    <property type="match status" value="1"/>
</dbReference>
<dbReference type="AlphaFoldDB" id="A0A085MFR5"/>
<comment type="subcellular location">
    <subcellularLocation>
        <location evidence="1">Mitochondrion intermembrane space</location>
    </subcellularLocation>
</comment>
<evidence type="ECO:0000313" key="7">
    <source>
        <dbReference type="EMBL" id="KFD56061.1"/>
    </source>
</evidence>
<comment type="similarity">
    <text evidence="4">Belongs to the CHCHD7 family.</text>
</comment>
<gene>
    <name evidence="7" type="ORF">M513_03185</name>
    <name evidence="8" type="ORF">M514_03185</name>
</gene>
<sequence>MNIDRANESENRRTLRRNLPDNPCAKEAEISSNCLMRTGGDRAQCQLEFRNYNLCRSFWDQVMKERRSKGVTPFLPPPVERAEILEKHFQS</sequence>
<keyword evidence="9" id="KW-1185">Reference proteome</keyword>
<evidence type="ECO:0000256" key="2">
    <source>
        <dbReference type="ARBA" id="ARBA00023128"/>
    </source>
</evidence>
<evidence type="ECO:0000313" key="9">
    <source>
        <dbReference type="Proteomes" id="UP000030764"/>
    </source>
</evidence>
<feature type="compositionally biased region" description="Basic and acidic residues" evidence="6">
    <location>
        <begin position="1"/>
        <end position="13"/>
    </location>
</feature>
<feature type="region of interest" description="Disordered" evidence="6">
    <location>
        <begin position="1"/>
        <end position="22"/>
    </location>
</feature>
<evidence type="ECO:0000313" key="8">
    <source>
        <dbReference type="EMBL" id="KFD66005.1"/>
    </source>
</evidence>
<evidence type="ECO:0000256" key="3">
    <source>
        <dbReference type="ARBA" id="ARBA00023157"/>
    </source>
</evidence>
<dbReference type="PANTHER" id="PTHR46811">
    <property type="entry name" value="COILED-COIL-HELIX-COILED-COIL-HELIX DOMAIN-CONTAINING PROTEIN 7"/>
    <property type="match status" value="1"/>
</dbReference>
<name>A0A085MFR5_9BILA</name>
<evidence type="ECO:0000256" key="5">
    <source>
        <dbReference type="ARBA" id="ARBA00039509"/>
    </source>
</evidence>
<dbReference type="GO" id="GO:0005758">
    <property type="term" value="C:mitochondrial intermembrane space"/>
    <property type="evidence" value="ECO:0007669"/>
    <property type="project" value="UniProtKB-SubCell"/>
</dbReference>
<dbReference type="EMBL" id="KL363196">
    <property type="protein sequence ID" value="KFD56061.1"/>
    <property type="molecule type" value="Genomic_DNA"/>
</dbReference>
<accession>A0A085MFR5</accession>
<reference evidence="7 9" key="1">
    <citation type="journal article" date="2014" name="Nat. Genet.">
        <title>Genome and transcriptome of the porcine whipworm Trichuris suis.</title>
        <authorList>
            <person name="Jex A.R."/>
            <person name="Nejsum P."/>
            <person name="Schwarz E.M."/>
            <person name="Hu L."/>
            <person name="Young N.D."/>
            <person name="Hall R.S."/>
            <person name="Korhonen P.K."/>
            <person name="Liao S."/>
            <person name="Thamsborg S."/>
            <person name="Xia J."/>
            <person name="Xu P."/>
            <person name="Wang S."/>
            <person name="Scheerlinck J.P."/>
            <person name="Hofmann A."/>
            <person name="Sternberg P.W."/>
            <person name="Wang J."/>
            <person name="Gasser R.B."/>
        </authorList>
    </citation>
    <scope>NUCLEOTIDE SEQUENCE [LARGE SCALE GENOMIC DNA]</scope>
    <source>
        <strain evidence="8">DCEP-RM93F</strain>
        <strain evidence="7">DCEP-RM93M</strain>
    </source>
</reference>
<dbReference type="SUPFAM" id="SSF47072">
    <property type="entry name" value="Cysteine alpha-hairpin motif"/>
    <property type="match status" value="1"/>
</dbReference>
<evidence type="ECO:0000256" key="4">
    <source>
        <dbReference type="ARBA" id="ARBA00038205"/>
    </source>
</evidence>
<keyword evidence="3" id="KW-1015">Disulfide bond</keyword>
<dbReference type="Proteomes" id="UP000030764">
    <property type="component" value="Unassembled WGS sequence"/>
</dbReference>
<protein>
    <recommendedName>
        <fullName evidence="5">Coiled-coil-helix-coiled-coil-helix domain-containing protein 7</fullName>
    </recommendedName>
</protein>
<dbReference type="EMBL" id="KL367529">
    <property type="protein sequence ID" value="KFD66005.1"/>
    <property type="molecule type" value="Genomic_DNA"/>
</dbReference>
<dbReference type="PANTHER" id="PTHR46811:SF1">
    <property type="entry name" value="COILED-COIL-HELIX-COILED-COIL-HELIX DOMAIN-CONTAINING PROTEIN 7"/>
    <property type="match status" value="1"/>
</dbReference>
<dbReference type="InterPro" id="IPR009069">
    <property type="entry name" value="Cys_alpha_HP_mot_SF"/>
</dbReference>
<evidence type="ECO:0000256" key="1">
    <source>
        <dbReference type="ARBA" id="ARBA00004569"/>
    </source>
</evidence>